<reference evidence="1 2" key="1">
    <citation type="submission" date="2019-09" db="EMBL/GenBank/DDBJ databases">
        <authorList>
            <person name="Chandra G."/>
            <person name="Truman W A."/>
        </authorList>
    </citation>
    <scope>NUCLEOTIDE SEQUENCE [LARGE SCALE GENOMIC DNA]</scope>
    <source>
        <strain evidence="1">PS928</strain>
    </source>
</reference>
<gene>
    <name evidence="1" type="ORF">PS928_03189</name>
</gene>
<accession>A0A5E7U9A1</accession>
<dbReference type="AlphaFoldDB" id="A0A5E7U9A1"/>
<name>A0A5E7U9A1_PSEFL</name>
<evidence type="ECO:0000313" key="1">
    <source>
        <dbReference type="EMBL" id="VVQ07029.1"/>
    </source>
</evidence>
<dbReference type="Proteomes" id="UP000381378">
    <property type="component" value="Unassembled WGS sequence"/>
</dbReference>
<sequence>MVANDNAISLTPRSGFEFFASKLAPTGKRSQDYRHAYLSGQPPIAYSQKCLIQHNWFLIVVQTLRKVIAVSAARQSGRP</sequence>
<protein>
    <submittedName>
        <fullName evidence="1">Uncharacterized protein</fullName>
    </submittedName>
</protein>
<organism evidence="1 2">
    <name type="scientific">Pseudomonas fluorescens</name>
    <dbReference type="NCBI Taxonomy" id="294"/>
    <lineage>
        <taxon>Bacteria</taxon>
        <taxon>Pseudomonadati</taxon>
        <taxon>Pseudomonadota</taxon>
        <taxon>Gammaproteobacteria</taxon>
        <taxon>Pseudomonadales</taxon>
        <taxon>Pseudomonadaceae</taxon>
        <taxon>Pseudomonas</taxon>
    </lineage>
</organism>
<dbReference type="EMBL" id="CABVJF010000011">
    <property type="protein sequence ID" value="VVQ07029.1"/>
    <property type="molecule type" value="Genomic_DNA"/>
</dbReference>
<evidence type="ECO:0000313" key="2">
    <source>
        <dbReference type="Proteomes" id="UP000381378"/>
    </source>
</evidence>
<proteinExistence type="predicted"/>